<protein>
    <submittedName>
        <fullName evidence="4">Alkaline phosphatase D</fullName>
    </submittedName>
</protein>
<gene>
    <name evidence="4" type="ORF">SAMN05216260_111120</name>
</gene>
<dbReference type="Gene3D" id="3.60.21.70">
    <property type="entry name" value="PhoD-like phosphatase"/>
    <property type="match status" value="1"/>
</dbReference>
<dbReference type="SUPFAM" id="SSF56300">
    <property type="entry name" value="Metallo-dependent phosphatases"/>
    <property type="match status" value="1"/>
</dbReference>
<dbReference type="InterPro" id="IPR038607">
    <property type="entry name" value="PhoD-like_sf"/>
</dbReference>
<feature type="compositionally biased region" description="Pro residues" evidence="1">
    <location>
        <begin position="17"/>
        <end position="28"/>
    </location>
</feature>
<organism evidence="4 5">
    <name type="scientific">Streptomyces griseoaurantiacus</name>
    <dbReference type="NCBI Taxonomy" id="68213"/>
    <lineage>
        <taxon>Bacteria</taxon>
        <taxon>Bacillati</taxon>
        <taxon>Actinomycetota</taxon>
        <taxon>Actinomycetes</taxon>
        <taxon>Kitasatosporales</taxon>
        <taxon>Streptomycetaceae</taxon>
        <taxon>Streptomyces</taxon>
        <taxon>Streptomyces aurantiacus group</taxon>
    </lineage>
</organism>
<feature type="region of interest" description="Disordered" evidence="1">
    <location>
        <begin position="1"/>
        <end position="39"/>
    </location>
</feature>
<feature type="domain" description="PhoD-like phosphatase metallophosphatase" evidence="2">
    <location>
        <begin position="191"/>
        <end position="548"/>
    </location>
</feature>
<reference evidence="4 5" key="1">
    <citation type="submission" date="2016-10" db="EMBL/GenBank/DDBJ databases">
        <authorList>
            <person name="de Groot N.N."/>
        </authorList>
    </citation>
    <scope>NUCLEOTIDE SEQUENCE [LARGE SCALE GENOMIC DNA]</scope>
    <source>
        <strain evidence="4 5">CGMCC 4.1859</strain>
    </source>
</reference>
<evidence type="ECO:0000313" key="4">
    <source>
        <dbReference type="EMBL" id="SDF83996.1"/>
    </source>
</evidence>
<dbReference type="InterPro" id="IPR006311">
    <property type="entry name" value="TAT_signal"/>
</dbReference>
<dbReference type="EMBL" id="FNAX01000011">
    <property type="protein sequence ID" value="SDF83996.1"/>
    <property type="molecule type" value="Genomic_DNA"/>
</dbReference>
<evidence type="ECO:0000313" key="5">
    <source>
        <dbReference type="Proteomes" id="UP000198614"/>
    </source>
</evidence>
<sequence length="583" mass="62695">MTPSRHGSPDPRTPADAPAPPAPVPSIPSPSTSPEETSRLAEALAPLRRTVVKAAAATAGFVGPLAAALPARAAPGTTAFLHGVASGDPLPDGVLLWTRVTPTPEAVPGSGLGPDVRVGWVLAADRAFTDVVAKGSVTASAATDHTVKADVRGLRPATDYWFRFTAGPAESPVARTRTAPAADAPVDHLRLGVVACANWEAGHFSAYRHLAARGDLDAWLHLGDYIYEFPTGQYTHRGTVVRPHSPAHEIVTLADYRVRHGTYKTDPDLQALHHTAPVVAIWDDHEFADNAWSGGAGNHTEGAEGSWTDRQAAAKQAYFEWMPVRPSTEGTTYRRLRFGTLADLSLLDLRTFRSEQAATGSGSVDDPGRTLTGRAQLDWLKAGLTASDTTWHLVGNSVMIAPFAVGSLSAALLRPLAELFGKPKEGLALNTDQWDGYTHDRRELLAHLRENGIRNTVFLTGDIHMAWANDVPFEATSYPGSGSAATEFVVTSITSDNLDDFVKAPEGTISAMAAPLIRAANKHVRWVDTDRHGYGVLDLDRERAQMDFYVLSDRRDPAASSSWARSYRTLNGSQRVERSKDPV</sequence>
<evidence type="ECO:0000259" key="3">
    <source>
        <dbReference type="Pfam" id="PF16655"/>
    </source>
</evidence>
<dbReference type="Pfam" id="PF09423">
    <property type="entry name" value="PhoD"/>
    <property type="match status" value="1"/>
</dbReference>
<dbReference type="Pfam" id="PF16655">
    <property type="entry name" value="PhoD_N"/>
    <property type="match status" value="1"/>
</dbReference>
<dbReference type="PROSITE" id="PS51318">
    <property type="entry name" value="TAT"/>
    <property type="match status" value="1"/>
</dbReference>
<dbReference type="AlphaFoldDB" id="A0A1G7PCG2"/>
<dbReference type="InterPro" id="IPR029052">
    <property type="entry name" value="Metallo-depent_PP-like"/>
</dbReference>
<dbReference type="PANTHER" id="PTHR43606:SF2">
    <property type="entry name" value="ALKALINE PHOSPHATASE FAMILY PROTEIN (AFU_ORTHOLOGUE AFUA_5G03860)"/>
    <property type="match status" value="1"/>
</dbReference>
<dbReference type="InterPro" id="IPR018946">
    <property type="entry name" value="PhoD-like_MPP"/>
</dbReference>
<evidence type="ECO:0000256" key="1">
    <source>
        <dbReference type="SAM" id="MobiDB-lite"/>
    </source>
</evidence>
<dbReference type="InterPro" id="IPR032093">
    <property type="entry name" value="PhoD_N"/>
</dbReference>
<dbReference type="CDD" id="cd07389">
    <property type="entry name" value="MPP_PhoD"/>
    <property type="match status" value="1"/>
</dbReference>
<name>A0A1G7PCG2_9ACTN</name>
<accession>A0A1G7PCG2</accession>
<dbReference type="InterPro" id="IPR052900">
    <property type="entry name" value="Phospholipid_Metab_Enz"/>
</dbReference>
<dbReference type="PANTHER" id="PTHR43606">
    <property type="entry name" value="PHOSPHATASE, PUTATIVE (AFU_ORTHOLOGUE AFUA_6G08710)-RELATED"/>
    <property type="match status" value="1"/>
</dbReference>
<evidence type="ECO:0000259" key="2">
    <source>
        <dbReference type="Pfam" id="PF09423"/>
    </source>
</evidence>
<dbReference type="Gene3D" id="2.60.40.380">
    <property type="entry name" value="Purple acid phosphatase-like, N-terminal"/>
    <property type="match status" value="1"/>
</dbReference>
<dbReference type="Proteomes" id="UP000198614">
    <property type="component" value="Unassembled WGS sequence"/>
</dbReference>
<feature type="domain" description="Phospholipase D N-terminal" evidence="3">
    <location>
        <begin position="82"/>
        <end position="178"/>
    </location>
</feature>
<proteinExistence type="predicted"/>